<gene>
    <name evidence="1" type="ORF">Csa_6G511050</name>
</gene>
<dbReference type="Proteomes" id="UP000029981">
    <property type="component" value="Chromosome 6"/>
</dbReference>
<dbReference type="Gramene" id="KGN49038">
    <property type="protein sequence ID" value="KGN49038"/>
    <property type="gene ID" value="Csa_6G511050"/>
</dbReference>
<dbReference type="AlphaFoldDB" id="A0A0A0KHP3"/>
<organism evidence="1 2">
    <name type="scientific">Cucumis sativus</name>
    <name type="common">Cucumber</name>
    <dbReference type="NCBI Taxonomy" id="3659"/>
    <lineage>
        <taxon>Eukaryota</taxon>
        <taxon>Viridiplantae</taxon>
        <taxon>Streptophyta</taxon>
        <taxon>Embryophyta</taxon>
        <taxon>Tracheophyta</taxon>
        <taxon>Spermatophyta</taxon>
        <taxon>Magnoliopsida</taxon>
        <taxon>eudicotyledons</taxon>
        <taxon>Gunneridae</taxon>
        <taxon>Pentapetalae</taxon>
        <taxon>rosids</taxon>
        <taxon>fabids</taxon>
        <taxon>Cucurbitales</taxon>
        <taxon>Cucurbitaceae</taxon>
        <taxon>Benincaseae</taxon>
        <taxon>Cucumis</taxon>
    </lineage>
</organism>
<evidence type="ECO:0000313" key="1">
    <source>
        <dbReference type="EMBL" id="KGN49038.1"/>
    </source>
</evidence>
<reference evidence="1 2" key="2">
    <citation type="journal article" date="2009" name="PLoS ONE">
        <title>An integrated genetic and cytogenetic map of the cucumber genome.</title>
        <authorList>
            <person name="Ren Y."/>
            <person name="Zhang Z."/>
            <person name="Liu J."/>
            <person name="Staub J.E."/>
            <person name="Han Y."/>
            <person name="Cheng Z."/>
            <person name="Li X."/>
            <person name="Lu J."/>
            <person name="Miao H."/>
            <person name="Kang H."/>
            <person name="Xie B."/>
            <person name="Gu X."/>
            <person name="Wang X."/>
            <person name="Du Y."/>
            <person name="Jin W."/>
            <person name="Huang S."/>
        </authorList>
    </citation>
    <scope>NUCLEOTIDE SEQUENCE [LARGE SCALE GENOMIC DNA]</scope>
    <source>
        <strain evidence="2">cv. 9930</strain>
    </source>
</reference>
<keyword evidence="2" id="KW-1185">Reference proteome</keyword>
<accession>A0A0A0KHP3</accession>
<reference evidence="1 2" key="4">
    <citation type="journal article" date="2011" name="BMC Genomics">
        <title>RNA-Seq improves annotation of protein-coding genes in the cucumber genome.</title>
        <authorList>
            <person name="Li Z."/>
            <person name="Zhang Z."/>
            <person name="Yan P."/>
            <person name="Huang S."/>
            <person name="Fei Z."/>
            <person name="Lin K."/>
        </authorList>
    </citation>
    <scope>NUCLEOTIDE SEQUENCE [LARGE SCALE GENOMIC DNA]</scope>
    <source>
        <strain evidence="2">cv. 9930</strain>
    </source>
</reference>
<dbReference type="EMBL" id="CM002927">
    <property type="protein sequence ID" value="KGN49038.1"/>
    <property type="molecule type" value="Genomic_DNA"/>
</dbReference>
<sequence>MGNCINTLHFPPLQKIKGFICCEVEDLNLALPIENIAACKNQAFTTSSAVAEAEVEHGPPPLPVRIDHSIVKPADLCKLPKTTIVVSKQQLELILRKSKNFGSKGIAVQFSDSFKVDDGCPRWHPALPTIPEVRNY</sequence>
<protein>
    <submittedName>
        <fullName evidence="1">Uncharacterized protein</fullName>
    </submittedName>
</protein>
<evidence type="ECO:0000313" key="2">
    <source>
        <dbReference type="Proteomes" id="UP000029981"/>
    </source>
</evidence>
<reference evidence="1 2" key="3">
    <citation type="journal article" date="2010" name="BMC Genomics">
        <title>Transcriptome sequencing and comparative analysis of cucumber flowers with different sex types.</title>
        <authorList>
            <person name="Guo S."/>
            <person name="Zheng Y."/>
            <person name="Joung J.G."/>
            <person name="Liu S."/>
            <person name="Zhang Z."/>
            <person name="Crasta O.R."/>
            <person name="Sobral B.W."/>
            <person name="Xu Y."/>
            <person name="Huang S."/>
            <person name="Fei Z."/>
        </authorList>
    </citation>
    <scope>NUCLEOTIDE SEQUENCE [LARGE SCALE GENOMIC DNA]</scope>
    <source>
        <strain evidence="2">cv. 9930</strain>
    </source>
</reference>
<proteinExistence type="predicted"/>
<reference evidence="1 2" key="1">
    <citation type="journal article" date="2009" name="Nat. Genet.">
        <title>The genome of the cucumber, Cucumis sativus L.</title>
        <authorList>
            <person name="Huang S."/>
            <person name="Li R."/>
            <person name="Zhang Z."/>
            <person name="Li L."/>
            <person name="Gu X."/>
            <person name="Fan W."/>
            <person name="Lucas W.J."/>
            <person name="Wang X."/>
            <person name="Xie B."/>
            <person name="Ni P."/>
            <person name="Ren Y."/>
            <person name="Zhu H."/>
            <person name="Li J."/>
            <person name="Lin K."/>
            <person name="Jin W."/>
            <person name="Fei Z."/>
            <person name="Li G."/>
            <person name="Staub J."/>
            <person name="Kilian A."/>
            <person name="van der Vossen E.A."/>
            <person name="Wu Y."/>
            <person name="Guo J."/>
            <person name="He J."/>
            <person name="Jia Z."/>
            <person name="Ren Y."/>
            <person name="Tian G."/>
            <person name="Lu Y."/>
            <person name="Ruan J."/>
            <person name="Qian W."/>
            <person name="Wang M."/>
            <person name="Huang Q."/>
            <person name="Li B."/>
            <person name="Xuan Z."/>
            <person name="Cao J."/>
            <person name="Asan"/>
            <person name="Wu Z."/>
            <person name="Zhang J."/>
            <person name="Cai Q."/>
            <person name="Bai Y."/>
            <person name="Zhao B."/>
            <person name="Han Y."/>
            <person name="Li Y."/>
            <person name="Li X."/>
            <person name="Wang S."/>
            <person name="Shi Q."/>
            <person name="Liu S."/>
            <person name="Cho W.K."/>
            <person name="Kim J.Y."/>
            <person name="Xu Y."/>
            <person name="Heller-Uszynska K."/>
            <person name="Miao H."/>
            <person name="Cheng Z."/>
            <person name="Zhang S."/>
            <person name="Wu J."/>
            <person name="Yang Y."/>
            <person name="Kang H."/>
            <person name="Li M."/>
            <person name="Liang H."/>
            <person name="Ren X."/>
            <person name="Shi Z."/>
            <person name="Wen M."/>
            <person name="Jian M."/>
            <person name="Yang H."/>
            <person name="Zhang G."/>
            <person name="Yang Z."/>
            <person name="Chen R."/>
            <person name="Liu S."/>
            <person name="Li J."/>
            <person name="Ma L."/>
            <person name="Liu H."/>
            <person name="Zhou Y."/>
            <person name="Zhao J."/>
            <person name="Fang X."/>
            <person name="Li G."/>
            <person name="Fang L."/>
            <person name="Li Y."/>
            <person name="Liu D."/>
            <person name="Zheng H."/>
            <person name="Zhang Y."/>
            <person name="Qin N."/>
            <person name="Li Z."/>
            <person name="Yang G."/>
            <person name="Yang S."/>
            <person name="Bolund L."/>
            <person name="Kristiansen K."/>
            <person name="Zheng H."/>
            <person name="Li S."/>
            <person name="Zhang X."/>
            <person name="Yang H."/>
            <person name="Wang J."/>
            <person name="Sun R."/>
            <person name="Zhang B."/>
            <person name="Jiang S."/>
            <person name="Wang J."/>
            <person name="Du Y."/>
            <person name="Li S."/>
        </authorList>
    </citation>
    <scope>NUCLEOTIDE SEQUENCE [LARGE SCALE GENOMIC DNA]</scope>
    <source>
        <strain evidence="2">cv. 9930</strain>
    </source>
</reference>
<name>A0A0A0KHP3_CUCSA</name>